<keyword evidence="2" id="KW-1185">Reference proteome</keyword>
<sequence length="46" mass="4823">MSVLVLSIRVDARSPLVGIFGTESVVARAVDKSAGECIEASNFTIL</sequence>
<accession>A0ABD6DA99</accession>
<gene>
    <name evidence="1" type="ORF">ACFSBW_15230</name>
</gene>
<dbReference type="Proteomes" id="UP001597052">
    <property type="component" value="Unassembled WGS sequence"/>
</dbReference>
<dbReference type="AlphaFoldDB" id="A0ABD6DA99"/>
<proteinExistence type="predicted"/>
<evidence type="ECO:0000313" key="1">
    <source>
        <dbReference type="EMBL" id="MFD1643224.1"/>
    </source>
</evidence>
<protein>
    <submittedName>
        <fullName evidence="1">Uncharacterized protein</fullName>
    </submittedName>
</protein>
<reference evidence="1 2" key="1">
    <citation type="journal article" date="2019" name="Int. J. Syst. Evol. Microbiol.">
        <title>The Global Catalogue of Microorganisms (GCM) 10K type strain sequencing project: providing services to taxonomists for standard genome sequencing and annotation.</title>
        <authorList>
            <consortium name="The Broad Institute Genomics Platform"/>
            <consortium name="The Broad Institute Genome Sequencing Center for Infectious Disease"/>
            <person name="Wu L."/>
            <person name="Ma J."/>
        </authorList>
    </citation>
    <scope>NUCLEOTIDE SEQUENCE [LARGE SCALE GENOMIC DNA]</scope>
    <source>
        <strain evidence="1 2">CGMCC 1.10593</strain>
    </source>
</reference>
<dbReference type="EMBL" id="JBHUDM010000004">
    <property type="protein sequence ID" value="MFD1643224.1"/>
    <property type="molecule type" value="Genomic_DNA"/>
</dbReference>
<organism evidence="1 2">
    <name type="scientific">Halohasta litorea</name>
    <dbReference type="NCBI Taxonomy" id="869891"/>
    <lineage>
        <taxon>Archaea</taxon>
        <taxon>Methanobacteriati</taxon>
        <taxon>Methanobacteriota</taxon>
        <taxon>Stenosarchaea group</taxon>
        <taxon>Halobacteria</taxon>
        <taxon>Halobacteriales</taxon>
        <taxon>Haloferacaceae</taxon>
        <taxon>Halohasta</taxon>
    </lineage>
</organism>
<comment type="caution">
    <text evidence="1">The sequence shown here is derived from an EMBL/GenBank/DDBJ whole genome shotgun (WGS) entry which is preliminary data.</text>
</comment>
<evidence type="ECO:0000313" key="2">
    <source>
        <dbReference type="Proteomes" id="UP001597052"/>
    </source>
</evidence>
<name>A0ABD6DA99_9EURY</name>